<accession>A0AAV6YZT3</accession>
<proteinExistence type="predicted"/>
<dbReference type="AlphaFoldDB" id="A0AAV6YZT3"/>
<name>A0AAV6YZT3_ENGPU</name>
<evidence type="ECO:0000313" key="2">
    <source>
        <dbReference type="Proteomes" id="UP000824782"/>
    </source>
</evidence>
<sequence length="99" mass="11373">MFGGQTSVLFLLILAAYVWSSLRLRYTPLYMNFERPPPPFLFWLSKAHTHSNQGTSHTELYDNSDPDAGHQVAIHIYPPIPAVYSHRYHHSPSHRQVTG</sequence>
<reference evidence="1" key="1">
    <citation type="thesis" date="2020" institute="ProQuest LLC" country="789 East Eisenhower Parkway, Ann Arbor, MI, USA">
        <title>Comparative Genomics and Chromosome Evolution.</title>
        <authorList>
            <person name="Mudd A.B."/>
        </authorList>
    </citation>
    <scope>NUCLEOTIDE SEQUENCE</scope>
    <source>
        <strain evidence="1">237g6f4</strain>
        <tissue evidence="1">Blood</tissue>
    </source>
</reference>
<keyword evidence="2" id="KW-1185">Reference proteome</keyword>
<protein>
    <recommendedName>
        <fullName evidence="3">Secreted protein</fullName>
    </recommendedName>
</protein>
<organism evidence="1 2">
    <name type="scientific">Engystomops pustulosus</name>
    <name type="common">Tungara frog</name>
    <name type="synonym">Physalaemus pustulosus</name>
    <dbReference type="NCBI Taxonomy" id="76066"/>
    <lineage>
        <taxon>Eukaryota</taxon>
        <taxon>Metazoa</taxon>
        <taxon>Chordata</taxon>
        <taxon>Craniata</taxon>
        <taxon>Vertebrata</taxon>
        <taxon>Euteleostomi</taxon>
        <taxon>Amphibia</taxon>
        <taxon>Batrachia</taxon>
        <taxon>Anura</taxon>
        <taxon>Neobatrachia</taxon>
        <taxon>Hyloidea</taxon>
        <taxon>Leptodactylidae</taxon>
        <taxon>Leiuperinae</taxon>
        <taxon>Engystomops</taxon>
    </lineage>
</organism>
<evidence type="ECO:0008006" key="3">
    <source>
        <dbReference type="Google" id="ProtNLM"/>
    </source>
</evidence>
<dbReference type="Proteomes" id="UP000824782">
    <property type="component" value="Unassembled WGS sequence"/>
</dbReference>
<gene>
    <name evidence="1" type="ORF">GDO81_021156</name>
</gene>
<dbReference type="EMBL" id="WNYA01015482">
    <property type="protein sequence ID" value="KAG8539263.1"/>
    <property type="molecule type" value="Genomic_DNA"/>
</dbReference>
<comment type="caution">
    <text evidence="1">The sequence shown here is derived from an EMBL/GenBank/DDBJ whole genome shotgun (WGS) entry which is preliminary data.</text>
</comment>
<evidence type="ECO:0000313" key="1">
    <source>
        <dbReference type="EMBL" id="KAG8539263.1"/>
    </source>
</evidence>